<keyword evidence="1" id="KW-1133">Transmembrane helix</keyword>
<feature type="transmembrane region" description="Helical" evidence="1">
    <location>
        <begin position="66"/>
        <end position="88"/>
    </location>
</feature>
<evidence type="ECO:0000313" key="3">
    <source>
        <dbReference type="Proteomes" id="UP000217348"/>
    </source>
</evidence>
<gene>
    <name evidence="2" type="ORF">CGC58_09290</name>
</gene>
<keyword evidence="1" id="KW-0472">Membrane</keyword>
<dbReference type="AlphaFoldDB" id="A0A250FY32"/>
<dbReference type="EMBL" id="CP022387">
    <property type="protein sequence ID" value="ATA89901.1"/>
    <property type="molecule type" value="Genomic_DNA"/>
</dbReference>
<accession>A0A250FY32</accession>
<organism evidence="2 3">
    <name type="scientific">Capnocytophaga stomatis</name>
    <dbReference type="NCBI Taxonomy" id="1848904"/>
    <lineage>
        <taxon>Bacteria</taxon>
        <taxon>Pseudomonadati</taxon>
        <taxon>Bacteroidota</taxon>
        <taxon>Flavobacteriia</taxon>
        <taxon>Flavobacteriales</taxon>
        <taxon>Flavobacteriaceae</taxon>
        <taxon>Capnocytophaga</taxon>
    </lineage>
</organism>
<dbReference type="Proteomes" id="UP000217348">
    <property type="component" value="Chromosome"/>
</dbReference>
<evidence type="ECO:0000256" key="1">
    <source>
        <dbReference type="SAM" id="Phobius"/>
    </source>
</evidence>
<protein>
    <submittedName>
        <fullName evidence="2">Uncharacterized protein</fullName>
    </submittedName>
</protein>
<evidence type="ECO:0000313" key="2">
    <source>
        <dbReference type="EMBL" id="ATA89901.1"/>
    </source>
</evidence>
<dbReference type="KEGG" id="csto:CGC58_09290"/>
<sequence>MIKRTNANNALREKYRSKKDKKTKSLYKLENDSPLIDKSKSISKEELEKIKSDIRHKLIKERQKEAILIGCLSILSFLLLYCFLYLFFKN</sequence>
<keyword evidence="1" id="KW-0812">Transmembrane</keyword>
<proteinExistence type="predicted"/>
<name>A0A250FY32_9FLAO</name>
<reference evidence="3" key="1">
    <citation type="submission" date="2017-06" db="EMBL/GenBank/DDBJ databases">
        <title>Capnocytophaga spp. assemblies.</title>
        <authorList>
            <person name="Gulvik C.A."/>
        </authorList>
    </citation>
    <scope>NUCLEOTIDE SEQUENCE [LARGE SCALE GENOMIC DNA]</scope>
    <source>
        <strain evidence="3">H2177</strain>
    </source>
</reference>